<accession>A0A9Q0LWG8</accession>
<dbReference type="EMBL" id="JAPDFW010000021">
    <property type="protein sequence ID" value="KAJ5079921.1"/>
    <property type="molecule type" value="Genomic_DNA"/>
</dbReference>
<protein>
    <submittedName>
        <fullName evidence="3">Uncharacterized protein</fullName>
    </submittedName>
</protein>
<feature type="compositionally biased region" description="Polar residues" evidence="1">
    <location>
        <begin position="70"/>
        <end position="83"/>
    </location>
</feature>
<keyword evidence="2" id="KW-0472">Membrane</keyword>
<dbReference type="Pfam" id="PF14752">
    <property type="entry name" value="RBP_receptor"/>
    <property type="match status" value="1"/>
</dbReference>
<feature type="transmembrane region" description="Helical" evidence="2">
    <location>
        <begin position="345"/>
        <end position="375"/>
    </location>
</feature>
<dbReference type="Proteomes" id="UP001149090">
    <property type="component" value="Unassembled WGS sequence"/>
</dbReference>
<evidence type="ECO:0000256" key="1">
    <source>
        <dbReference type="SAM" id="MobiDB-lite"/>
    </source>
</evidence>
<dbReference type="AlphaFoldDB" id="A0A9Q0LWG8"/>
<evidence type="ECO:0000313" key="3">
    <source>
        <dbReference type="EMBL" id="KAJ5079921.1"/>
    </source>
</evidence>
<name>A0A9Q0LWG8_ANAIG</name>
<keyword evidence="2" id="KW-1133">Transmembrane helix</keyword>
<sequence>MLLFKRLLPLGAKRHLKILEMERKLIEDEISDSDSTTDNDDSDEKPKDNVGYIEEFELEAQEDDPLLGNYSDSSKSNQKITSKSVKEKNYEELSEKEIGLILRRSVKNLELKRLSDAKAAGKTIPIEKKPKKKTDKFKRCWRGFVNLLKKIIKKIKEKFAKEDNPHEQYETYYDFYYPQRLLTAFWLWVIMSAILVLLITQLVRSLRISLLWYRQEEIGKIQQSYCFDNKPVLSDYPSTSLSIGAALLINSIDKQCNEDISALGSIWAEFIQQIPPNTISKVCNVFSVIMGIASFLAFIIMCVQWRSIFKLYRKRIMILRQGKTPFDEYEETDVSKVTSFTNLQIWLGLIAYVLVWFLTFLVLLIIPAVIWLMLYFLNKTILLQFLLVIFIIILVVIFYQFVIIYLVQKLVKNFFIDDNTIINRTVFSIYDFIKFFISIFSSATDAAKRLIGASGVSVYYSLFRLDLEGSMDSSYSAMMKIDHQTNNPILRVFMNYMMNYLIHLRKEIQKIHKNTFDATNEEISMTLSYFDHHPVTGEESRREKLRRRFILLLTLATNKSLREKRETAIQNENRKKKALKKKEEEIWMMVPKEERMQKPKKEEIKKEKNSDSKSSELGFDELSSDNDNKDKDLKIFDNDFNISLVEKNNSVN</sequence>
<dbReference type="GO" id="GO:0038023">
    <property type="term" value="F:signaling receptor activity"/>
    <property type="evidence" value="ECO:0007669"/>
    <property type="project" value="InterPro"/>
</dbReference>
<reference evidence="3" key="1">
    <citation type="submission" date="2022-10" db="EMBL/GenBank/DDBJ databases">
        <title>Novel sulphate-reducing endosymbionts in the free-living metamonad Anaeramoeba.</title>
        <authorList>
            <person name="Jerlstrom-Hultqvist J."/>
            <person name="Cepicka I."/>
            <person name="Gallot-Lavallee L."/>
            <person name="Salas-Leiva D."/>
            <person name="Curtis B.A."/>
            <person name="Zahonova K."/>
            <person name="Pipaliya S."/>
            <person name="Dacks J."/>
            <person name="Roger A.J."/>
        </authorList>
    </citation>
    <scope>NUCLEOTIDE SEQUENCE</scope>
    <source>
        <strain evidence="3">BMAN</strain>
    </source>
</reference>
<proteinExistence type="predicted"/>
<feature type="compositionally biased region" description="Basic and acidic residues" evidence="1">
    <location>
        <begin position="591"/>
        <end position="614"/>
    </location>
</feature>
<keyword evidence="2" id="KW-0812">Transmembrane</keyword>
<feature type="region of interest" description="Disordered" evidence="1">
    <location>
        <begin position="591"/>
        <end position="633"/>
    </location>
</feature>
<dbReference type="InterPro" id="IPR026612">
    <property type="entry name" value="STRA6-like"/>
</dbReference>
<feature type="transmembrane region" description="Helical" evidence="2">
    <location>
        <begin position="285"/>
        <end position="305"/>
    </location>
</feature>
<feature type="transmembrane region" description="Helical" evidence="2">
    <location>
        <begin position="381"/>
        <end position="407"/>
    </location>
</feature>
<keyword evidence="4" id="KW-1185">Reference proteome</keyword>
<evidence type="ECO:0000313" key="4">
    <source>
        <dbReference type="Proteomes" id="UP001149090"/>
    </source>
</evidence>
<feature type="transmembrane region" description="Helical" evidence="2">
    <location>
        <begin position="181"/>
        <end position="203"/>
    </location>
</feature>
<gene>
    <name evidence="3" type="ORF">M0811_14339</name>
</gene>
<organism evidence="3 4">
    <name type="scientific">Anaeramoeba ignava</name>
    <name type="common">Anaerobic marine amoeba</name>
    <dbReference type="NCBI Taxonomy" id="1746090"/>
    <lineage>
        <taxon>Eukaryota</taxon>
        <taxon>Metamonada</taxon>
        <taxon>Anaeramoebidae</taxon>
        <taxon>Anaeramoeba</taxon>
    </lineage>
</organism>
<feature type="region of interest" description="Disordered" evidence="1">
    <location>
        <begin position="65"/>
        <end position="86"/>
    </location>
</feature>
<comment type="caution">
    <text evidence="3">The sequence shown here is derived from an EMBL/GenBank/DDBJ whole genome shotgun (WGS) entry which is preliminary data.</text>
</comment>
<evidence type="ECO:0000256" key="2">
    <source>
        <dbReference type="SAM" id="Phobius"/>
    </source>
</evidence>